<gene>
    <name evidence="3" type="ORF">UR89_C0002G0008</name>
</gene>
<dbReference type="InterPro" id="IPR013221">
    <property type="entry name" value="Mur_ligase_cen"/>
</dbReference>
<evidence type="ECO:0000259" key="1">
    <source>
        <dbReference type="Pfam" id="PF02875"/>
    </source>
</evidence>
<evidence type="ECO:0000259" key="2">
    <source>
        <dbReference type="Pfam" id="PF08245"/>
    </source>
</evidence>
<evidence type="ECO:0000313" key="4">
    <source>
        <dbReference type="Proteomes" id="UP000034536"/>
    </source>
</evidence>
<dbReference type="SUPFAM" id="SSF53244">
    <property type="entry name" value="MurD-like peptide ligases, peptide-binding domain"/>
    <property type="match status" value="1"/>
</dbReference>
<keyword evidence="3" id="KW-0436">Ligase</keyword>
<accession>A0A0G0D1T0</accession>
<dbReference type="AlphaFoldDB" id="A0A0G0D1T0"/>
<sequence>MVQRLKNIYHLFQAILANLWYGFPSRKIKVIGITGTDGKTTTTHLIYHVLKKAGFRVSMISTVLARVAGQEYETGLHTTTPSSFLIQKMLKKAVSNKDEYFVLETTSHALDQNRVWGISFYIGLITNITHEHLDYHNSYEEYVTTKAKLLSMSKIRIANKDDRSYRYLKSQISNLKFTTQNLKTIDKITKLTKFNKYNYSAAYTVCKTIEISDEKIKSALKTFILPKGRLETVYDKKFKVIIDFAHTPNAFENLLSEIKNMYLKNSGKLIHVFGSAGLRDKSKRSLMGKASSNYSDYIILTEEDYRTEKPSDIFKDIISGMGDYSNYETLADRQKAINKAIALAKGGDTVLITGKAHEKSLCRGKTEYPWSEHDAVIKALKILNTKFKDPNNF</sequence>
<feature type="domain" description="Mur ligase C-terminal" evidence="1">
    <location>
        <begin position="228"/>
        <end position="355"/>
    </location>
</feature>
<dbReference type="Gene3D" id="3.40.1190.10">
    <property type="entry name" value="Mur-like, catalytic domain"/>
    <property type="match status" value="1"/>
</dbReference>
<protein>
    <submittedName>
        <fullName evidence="3">UDP-N-acetylmuramoyl-L-alanyl-D-glutamate-2, 6-diaminopimelate ligase</fullName>
    </submittedName>
</protein>
<dbReference type="Gene3D" id="3.90.190.20">
    <property type="entry name" value="Mur ligase, C-terminal domain"/>
    <property type="match status" value="1"/>
</dbReference>
<dbReference type="Pfam" id="PF08245">
    <property type="entry name" value="Mur_ligase_M"/>
    <property type="match status" value="1"/>
</dbReference>
<comment type="caution">
    <text evidence="3">The sequence shown here is derived from an EMBL/GenBank/DDBJ whole genome shotgun (WGS) entry which is preliminary data.</text>
</comment>
<dbReference type="InterPro" id="IPR004101">
    <property type="entry name" value="Mur_ligase_C"/>
</dbReference>
<feature type="domain" description="Mur ligase central" evidence="2">
    <location>
        <begin position="33"/>
        <end position="217"/>
    </location>
</feature>
<organism evidence="3 4">
    <name type="scientific">Candidatus Roizmanbacteria bacterium GW2011_GWA2_35_8</name>
    <dbReference type="NCBI Taxonomy" id="1618479"/>
    <lineage>
        <taxon>Bacteria</taxon>
        <taxon>Candidatus Roizmaniibacteriota</taxon>
    </lineage>
</organism>
<proteinExistence type="predicted"/>
<dbReference type="SUPFAM" id="SSF53623">
    <property type="entry name" value="MurD-like peptide ligases, catalytic domain"/>
    <property type="match status" value="1"/>
</dbReference>
<dbReference type="InterPro" id="IPR036565">
    <property type="entry name" value="Mur-like_cat_sf"/>
</dbReference>
<dbReference type="InterPro" id="IPR036615">
    <property type="entry name" value="Mur_ligase_C_dom_sf"/>
</dbReference>
<dbReference type="GO" id="GO:0016881">
    <property type="term" value="F:acid-amino acid ligase activity"/>
    <property type="evidence" value="ECO:0007669"/>
    <property type="project" value="InterPro"/>
</dbReference>
<dbReference type="Pfam" id="PF02875">
    <property type="entry name" value="Mur_ligase_C"/>
    <property type="match status" value="1"/>
</dbReference>
<reference evidence="3 4" key="1">
    <citation type="journal article" date="2015" name="Nature">
        <title>rRNA introns, odd ribosomes, and small enigmatic genomes across a large radiation of phyla.</title>
        <authorList>
            <person name="Brown C.T."/>
            <person name="Hug L.A."/>
            <person name="Thomas B.C."/>
            <person name="Sharon I."/>
            <person name="Castelle C.J."/>
            <person name="Singh A."/>
            <person name="Wilkins M.J."/>
            <person name="Williams K.H."/>
            <person name="Banfield J.F."/>
        </authorList>
    </citation>
    <scope>NUCLEOTIDE SEQUENCE [LARGE SCALE GENOMIC DNA]</scope>
</reference>
<dbReference type="Proteomes" id="UP000034536">
    <property type="component" value="Unassembled WGS sequence"/>
</dbReference>
<dbReference type="PANTHER" id="PTHR23135">
    <property type="entry name" value="MUR LIGASE FAMILY MEMBER"/>
    <property type="match status" value="1"/>
</dbReference>
<dbReference type="EMBL" id="LBQX01000002">
    <property type="protein sequence ID" value="KKP87308.1"/>
    <property type="molecule type" value="Genomic_DNA"/>
</dbReference>
<dbReference type="GO" id="GO:0005524">
    <property type="term" value="F:ATP binding"/>
    <property type="evidence" value="ECO:0007669"/>
    <property type="project" value="InterPro"/>
</dbReference>
<evidence type="ECO:0000313" key="3">
    <source>
        <dbReference type="EMBL" id="KKP87308.1"/>
    </source>
</evidence>
<dbReference type="PANTHER" id="PTHR23135:SF4">
    <property type="entry name" value="UDP-N-ACETYLMURAMOYL-L-ALANYL-D-GLUTAMATE--2,6-DIAMINOPIMELATE LIGASE MURE HOMOLOG, CHLOROPLASTIC"/>
    <property type="match status" value="1"/>
</dbReference>
<name>A0A0G0D1T0_9BACT</name>